<accession>B9XE55</accession>
<evidence type="ECO:0000256" key="2">
    <source>
        <dbReference type="ARBA" id="ARBA00022723"/>
    </source>
</evidence>
<evidence type="ECO:0000313" key="7">
    <source>
        <dbReference type="Proteomes" id="UP000003688"/>
    </source>
</evidence>
<reference evidence="6 7" key="1">
    <citation type="journal article" date="2011" name="J. Bacteriol.">
        <title>Genome sequence of 'Pedosphaera parvula' Ellin514, an aerobic Verrucomicrobial isolate from pasture soil.</title>
        <authorList>
            <person name="Kant R."/>
            <person name="van Passel M.W."/>
            <person name="Sangwan P."/>
            <person name="Palva A."/>
            <person name="Lucas S."/>
            <person name="Copeland A."/>
            <person name="Lapidus A."/>
            <person name="Glavina Del Rio T."/>
            <person name="Dalin E."/>
            <person name="Tice H."/>
            <person name="Bruce D."/>
            <person name="Goodwin L."/>
            <person name="Pitluck S."/>
            <person name="Chertkov O."/>
            <person name="Larimer F.W."/>
            <person name="Land M.L."/>
            <person name="Hauser L."/>
            <person name="Brettin T.S."/>
            <person name="Detter J.C."/>
            <person name="Han S."/>
            <person name="de Vos W.M."/>
            <person name="Janssen P.H."/>
            <person name="Smidt H."/>
        </authorList>
    </citation>
    <scope>NUCLEOTIDE SEQUENCE [LARGE SCALE GENOMIC DNA]</scope>
    <source>
        <strain evidence="6 7">Ellin514</strain>
    </source>
</reference>
<dbReference type="PANTHER" id="PTHR40394:SF2">
    <property type="entry name" value="QUINOL:CYTOCHROME C OXIDOREDUCTASE MEMBRANE PROTEIN"/>
    <property type="match status" value="1"/>
</dbReference>
<evidence type="ECO:0000256" key="4">
    <source>
        <dbReference type="PROSITE-ProRule" id="PRU00433"/>
    </source>
</evidence>
<evidence type="ECO:0000313" key="6">
    <source>
        <dbReference type="EMBL" id="EEF61946.1"/>
    </source>
</evidence>
<gene>
    <name evidence="6" type="ORF">Cflav_PD4609</name>
</gene>
<dbReference type="GO" id="GO:0020037">
    <property type="term" value="F:heme binding"/>
    <property type="evidence" value="ECO:0007669"/>
    <property type="project" value="InterPro"/>
</dbReference>
<dbReference type="PROSITE" id="PS51007">
    <property type="entry name" value="CYTC"/>
    <property type="match status" value="1"/>
</dbReference>
<proteinExistence type="predicted"/>
<name>B9XE55_PEDPL</name>
<dbReference type="PANTHER" id="PTHR40394">
    <property type="entry name" value="LIPOPROTEIN-RELATED"/>
    <property type="match status" value="1"/>
</dbReference>
<sequence precursor="true">MALVGIAFLGLLCGCRHEMYDQPKSDPLEKSDFFKNGAASRPLVSGTVARGHLEADQAFYRGMIGTNLVTEFPMPITKQVLERGRERYEIYCSVCHARTGDGNGMIPQRGFPVPPSYHIDRLRDAPVGHFYDVITRGYGVMYSYASRVEPADRWAIAAYIRALQLSHNSRLENVPPADRAKLEGQNQ</sequence>
<dbReference type="OrthoDB" id="9773456at2"/>
<keyword evidence="7" id="KW-1185">Reference proteome</keyword>
<comment type="caution">
    <text evidence="6">The sequence shown here is derived from an EMBL/GenBank/DDBJ whole genome shotgun (WGS) entry which is preliminary data.</text>
</comment>
<dbReference type="Proteomes" id="UP000003688">
    <property type="component" value="Unassembled WGS sequence"/>
</dbReference>
<organism evidence="6 7">
    <name type="scientific">Pedosphaera parvula (strain Ellin514)</name>
    <dbReference type="NCBI Taxonomy" id="320771"/>
    <lineage>
        <taxon>Bacteria</taxon>
        <taxon>Pseudomonadati</taxon>
        <taxon>Verrucomicrobiota</taxon>
        <taxon>Pedosphaerae</taxon>
        <taxon>Pedosphaerales</taxon>
        <taxon>Pedosphaeraceae</taxon>
        <taxon>Pedosphaera</taxon>
    </lineage>
</organism>
<keyword evidence="1 4" id="KW-0349">Heme</keyword>
<keyword evidence="2 4" id="KW-0479">Metal-binding</keyword>
<feature type="domain" description="Cytochrome c" evidence="5">
    <location>
        <begin position="79"/>
        <end position="164"/>
    </location>
</feature>
<dbReference type="Pfam" id="PF13442">
    <property type="entry name" value="Cytochrome_CBB3"/>
    <property type="match status" value="1"/>
</dbReference>
<dbReference type="STRING" id="320771.Cflav_PD4609"/>
<evidence type="ECO:0000256" key="1">
    <source>
        <dbReference type="ARBA" id="ARBA00022617"/>
    </source>
</evidence>
<protein>
    <recommendedName>
        <fullName evidence="5">Cytochrome c domain-containing protein</fullName>
    </recommendedName>
</protein>
<dbReference type="EMBL" id="ABOX02000007">
    <property type="protein sequence ID" value="EEF61946.1"/>
    <property type="molecule type" value="Genomic_DNA"/>
</dbReference>
<dbReference type="SUPFAM" id="SSF46626">
    <property type="entry name" value="Cytochrome c"/>
    <property type="match status" value="1"/>
</dbReference>
<dbReference type="AlphaFoldDB" id="B9XE55"/>
<dbReference type="GO" id="GO:0009055">
    <property type="term" value="F:electron transfer activity"/>
    <property type="evidence" value="ECO:0007669"/>
    <property type="project" value="InterPro"/>
</dbReference>
<dbReference type="InterPro" id="IPR009056">
    <property type="entry name" value="Cyt_c-like_dom"/>
</dbReference>
<dbReference type="InterPro" id="IPR036909">
    <property type="entry name" value="Cyt_c-like_dom_sf"/>
</dbReference>
<evidence type="ECO:0000259" key="5">
    <source>
        <dbReference type="PROSITE" id="PS51007"/>
    </source>
</evidence>
<dbReference type="GO" id="GO:0046872">
    <property type="term" value="F:metal ion binding"/>
    <property type="evidence" value="ECO:0007669"/>
    <property type="project" value="UniProtKB-KW"/>
</dbReference>
<evidence type="ECO:0000256" key="3">
    <source>
        <dbReference type="ARBA" id="ARBA00023004"/>
    </source>
</evidence>
<dbReference type="Gene3D" id="1.10.760.10">
    <property type="entry name" value="Cytochrome c-like domain"/>
    <property type="match status" value="1"/>
</dbReference>
<keyword evidence="3 4" id="KW-0408">Iron</keyword>